<keyword evidence="2 3" id="KW-0802">TPR repeat</keyword>
<dbReference type="InterPro" id="IPR019734">
    <property type="entry name" value="TPR_rpt"/>
</dbReference>
<dbReference type="Gene3D" id="1.25.40.10">
    <property type="entry name" value="Tetratricopeptide repeat domain"/>
    <property type="match status" value="3"/>
</dbReference>
<protein>
    <recommendedName>
        <fullName evidence="7">Tetratricopeptide repeat protein</fullName>
    </recommendedName>
</protein>
<evidence type="ECO:0000256" key="3">
    <source>
        <dbReference type="PROSITE-ProRule" id="PRU00339"/>
    </source>
</evidence>
<sequence>MSRLSPILLLSLSCSLGIDAADLPAPAAMGSALDPSLIDSSDVFGLVSELMPWDPNVSGADDAFARLIERDPWRALDEIESRLRSQGDMGGVIRWAPRLAQRLPSDSRASLLNALALAAAGQTAQAQAALDQIPVDGPVGTTAMYRPLARAFLLRAQRRFADALEAARQAGELDPRHPYPDNLIGRLRIEQGEVDAAISSFEDAIAKSDRFVPGFTNLGSARLLRRDDQGAHQAFDQALAIQPTNCPALIGLATLDQLESDARMAATRLLACVDADPSNLLARQRLVPVLLEQRDYAEAERHARALLDQDAPMARRLLGDILLRLDRPAEAREALVPLVSDDQAGYLLVYADLVENDLTGAQQRLRILNRQVAAAGPRFLELVVSIALGKEPTKTEIAELAKAPAGQPLADLITATALLSSGRFDEARPHWQRSESILAPFSLIGLEARTLDDAAFKLERPSFLLGFALYLKDLQPAAGRAFSAGLAHDPDSPFGRYFSALSQLALGDRQGAIKHLRHALIAAPKFFAAHTLLAGLSLETGDNAQAIEHFEAARRLHLDASVLVTLGMLHERQQNTDEAVRIYRQLIADFPDSFIGYNQLAWLYARRGENLGKALDLATRANEIQPGNSGVQDTLGWIFFQRGEYPQALEYARNANQIAKGSRPEILYHLARMDYAVDKNVEKVKKTLGDLLQGHPAFDGRDEASSFIDRLK</sequence>
<dbReference type="SUPFAM" id="SSF48452">
    <property type="entry name" value="TPR-like"/>
    <property type="match status" value="2"/>
</dbReference>
<name>I3YDV1_THIV6</name>
<feature type="repeat" description="TPR" evidence="3">
    <location>
        <begin position="212"/>
        <end position="245"/>
    </location>
</feature>
<dbReference type="KEGG" id="tvi:Thivi_3296"/>
<dbReference type="PANTHER" id="PTHR45586:SF1">
    <property type="entry name" value="LIPOPOLYSACCHARIDE ASSEMBLY PROTEIN B"/>
    <property type="match status" value="1"/>
</dbReference>
<evidence type="ECO:0000313" key="6">
    <source>
        <dbReference type="Proteomes" id="UP000006062"/>
    </source>
</evidence>
<organism evidence="5 6">
    <name type="scientific">Thiocystis violascens (strain ATCC 17096 / DSM 198 / 6111)</name>
    <name type="common">Chromatium violascens</name>
    <dbReference type="NCBI Taxonomy" id="765911"/>
    <lineage>
        <taxon>Bacteria</taxon>
        <taxon>Pseudomonadati</taxon>
        <taxon>Pseudomonadota</taxon>
        <taxon>Gammaproteobacteria</taxon>
        <taxon>Chromatiales</taxon>
        <taxon>Chromatiaceae</taxon>
        <taxon>Thiocystis</taxon>
    </lineage>
</organism>
<evidence type="ECO:0000256" key="1">
    <source>
        <dbReference type="ARBA" id="ARBA00022737"/>
    </source>
</evidence>
<dbReference type="STRING" id="765911.Thivi_3296"/>
<dbReference type="SMART" id="SM00028">
    <property type="entry name" value="TPR"/>
    <property type="match status" value="7"/>
</dbReference>
<dbReference type="PROSITE" id="PS50005">
    <property type="entry name" value="TPR"/>
    <property type="match status" value="2"/>
</dbReference>
<dbReference type="InterPro" id="IPR051012">
    <property type="entry name" value="CellSynth/LPSAsmb/PSIAsmb"/>
</dbReference>
<dbReference type="Proteomes" id="UP000006062">
    <property type="component" value="Chromosome"/>
</dbReference>
<feature type="chain" id="PRO_5003683403" description="Tetratricopeptide repeat protein" evidence="4">
    <location>
        <begin position="21"/>
        <end position="712"/>
    </location>
</feature>
<evidence type="ECO:0000256" key="2">
    <source>
        <dbReference type="ARBA" id="ARBA00022803"/>
    </source>
</evidence>
<evidence type="ECO:0008006" key="7">
    <source>
        <dbReference type="Google" id="ProtNLM"/>
    </source>
</evidence>
<dbReference type="InterPro" id="IPR011990">
    <property type="entry name" value="TPR-like_helical_dom_sf"/>
</dbReference>
<evidence type="ECO:0000313" key="5">
    <source>
        <dbReference type="EMBL" id="AFL75169.1"/>
    </source>
</evidence>
<dbReference type="Pfam" id="PF14559">
    <property type="entry name" value="TPR_19"/>
    <property type="match status" value="1"/>
</dbReference>
<dbReference type="EMBL" id="CP003154">
    <property type="protein sequence ID" value="AFL75169.1"/>
    <property type="molecule type" value="Genomic_DNA"/>
</dbReference>
<dbReference type="AlphaFoldDB" id="I3YDV1"/>
<reference evidence="5 6" key="1">
    <citation type="submission" date="2012-06" db="EMBL/GenBank/DDBJ databases">
        <title>Complete sequence of Thiocystis violascens DSM 198.</title>
        <authorList>
            <consortium name="US DOE Joint Genome Institute"/>
            <person name="Lucas S."/>
            <person name="Han J."/>
            <person name="Lapidus A."/>
            <person name="Cheng J.-F."/>
            <person name="Goodwin L."/>
            <person name="Pitluck S."/>
            <person name="Peters L."/>
            <person name="Ovchinnikova G."/>
            <person name="Teshima H."/>
            <person name="Detter J.C."/>
            <person name="Han C."/>
            <person name="Tapia R."/>
            <person name="Land M."/>
            <person name="Hauser L."/>
            <person name="Kyrpides N."/>
            <person name="Ivanova N."/>
            <person name="Pagani I."/>
            <person name="Vogl K."/>
            <person name="Liu Z."/>
            <person name="Frigaard N.-U."/>
            <person name="Bryant D."/>
            <person name="Woyke T."/>
        </authorList>
    </citation>
    <scope>NUCLEOTIDE SEQUENCE [LARGE SCALE GENOMIC DNA]</scope>
    <source>
        <strain evidence="6">ATCC 17096 / DSM 198 / 6111</strain>
    </source>
</reference>
<dbReference type="Pfam" id="PF13174">
    <property type="entry name" value="TPR_6"/>
    <property type="match status" value="1"/>
</dbReference>
<dbReference type="eggNOG" id="COG0457">
    <property type="taxonomic scope" value="Bacteria"/>
</dbReference>
<dbReference type="RefSeq" id="WP_014779577.1">
    <property type="nucleotide sequence ID" value="NC_018012.1"/>
</dbReference>
<feature type="signal peptide" evidence="4">
    <location>
        <begin position="1"/>
        <end position="20"/>
    </location>
</feature>
<evidence type="ECO:0000256" key="4">
    <source>
        <dbReference type="SAM" id="SignalP"/>
    </source>
</evidence>
<dbReference type="PANTHER" id="PTHR45586">
    <property type="entry name" value="TPR REPEAT-CONTAINING PROTEIN PA4667"/>
    <property type="match status" value="1"/>
</dbReference>
<keyword evidence="4" id="KW-0732">Signal</keyword>
<feature type="repeat" description="TPR" evidence="3">
    <location>
        <begin position="560"/>
        <end position="593"/>
    </location>
</feature>
<accession>I3YDV1</accession>
<proteinExistence type="predicted"/>
<dbReference type="Pfam" id="PF13432">
    <property type="entry name" value="TPR_16"/>
    <property type="match status" value="2"/>
</dbReference>
<keyword evidence="1" id="KW-0677">Repeat</keyword>
<gene>
    <name evidence="5" type="ordered locus">Thivi_3296</name>
</gene>
<keyword evidence="6" id="KW-1185">Reference proteome</keyword>
<dbReference type="HOGENOM" id="CLU_387769_0_0_6"/>